<dbReference type="AlphaFoldDB" id="A0A0I9SD31"/>
<dbReference type="PATRIC" id="fig|817.53.peg.409"/>
<sequence length="141" mass="16408">MYEDYTRQSLPSKEYRELLGSALCVFNSNNAFIIENILREDGGANYNWYDLMDRTSGNLSKPISDTITNKAGSKIATLFDQLVTQRNRIIHSFQITDKDDEQKLATKDKKNNQYVITKEILLEFIKNNEELSTELHKFRGY</sequence>
<gene>
    <name evidence="1" type="ORF">EE52_0201900</name>
</gene>
<dbReference type="RefSeq" id="WP_044299532.1">
    <property type="nucleotide sequence ID" value="NZ_CP036542.1"/>
</dbReference>
<dbReference type="EMBL" id="JMZZ02000037">
    <property type="protein sequence ID" value="KFX76270.1"/>
    <property type="molecule type" value="Genomic_DNA"/>
</dbReference>
<accession>A0A0I9SD31</accession>
<reference evidence="1" key="2">
    <citation type="submission" date="2014-07" db="EMBL/GenBank/DDBJ databases">
        <title>Genetics and epidemiology of antimicrobial resistance in B. fragilis group.</title>
        <authorList>
            <person name="Sydenham T.V."/>
            <person name="Hasman H."/>
            <person name="Kemp M."/>
            <person name="Justesen U.S."/>
        </authorList>
    </citation>
    <scope>NUCLEOTIDE SEQUENCE [LARGE SCALE GENOMIC DNA]</scope>
    <source>
        <strain evidence="1">DCMOUH0018B</strain>
    </source>
</reference>
<reference evidence="1" key="1">
    <citation type="book" date="2014" name="THE 24TH EUROPEAN CONGRESS OF CLINICAL MICROBIOLOGY AND INFECTIOUS DISEASES" publisher="ECCMID 2014" city="Barcelona, Spain">
        <title>Identification of resistance genes in three multidrug-resistant Bacteroides fragilis isolates by whole genome sequencing.</title>
        <editorList>
            <person name="Unknown"/>
            <person name="A."/>
        </editorList>
        <authorList>
            <person name="Sydenham T.V."/>
            <person name="Hasman H."/>
            <person name="Wang M."/>
            <person name="Soki J."/>
            <person name="Nagy E."/>
            <person name="Justesen U.S."/>
        </authorList>
    </citation>
    <scope>NUCLEOTIDE SEQUENCE</scope>
    <source>
        <strain evidence="1">DCMOUH0018B</strain>
    </source>
</reference>
<comment type="caution">
    <text evidence="1">The sequence shown here is derived from an EMBL/GenBank/DDBJ whole genome shotgun (WGS) entry which is preliminary data.</text>
</comment>
<organism evidence="1">
    <name type="scientific">Bacteroides fragilis</name>
    <dbReference type="NCBI Taxonomy" id="817"/>
    <lineage>
        <taxon>Bacteria</taxon>
        <taxon>Pseudomonadati</taxon>
        <taxon>Bacteroidota</taxon>
        <taxon>Bacteroidia</taxon>
        <taxon>Bacteroidales</taxon>
        <taxon>Bacteroidaceae</taxon>
        <taxon>Bacteroides</taxon>
    </lineage>
</organism>
<name>A0A0I9SD31_BACFG</name>
<evidence type="ECO:0000313" key="1">
    <source>
        <dbReference type="EMBL" id="KFX76270.1"/>
    </source>
</evidence>
<proteinExistence type="predicted"/>
<protein>
    <submittedName>
        <fullName evidence="1">Selenium binding protein</fullName>
    </submittedName>
</protein>